<dbReference type="GO" id="GO:0016787">
    <property type="term" value="F:hydrolase activity"/>
    <property type="evidence" value="ECO:0007669"/>
    <property type="project" value="UniProtKB-KW"/>
</dbReference>
<comment type="similarity">
    <text evidence="1">Belongs to the 'GDXG' lipolytic enzyme family.</text>
</comment>
<dbReference type="PANTHER" id="PTHR23024">
    <property type="entry name" value="ARYLACETAMIDE DEACETYLASE"/>
    <property type="match status" value="1"/>
</dbReference>
<dbReference type="Pfam" id="PF07859">
    <property type="entry name" value="Abhydrolase_3"/>
    <property type="match status" value="1"/>
</dbReference>
<dbReference type="InterPro" id="IPR029058">
    <property type="entry name" value="AB_hydrolase_fold"/>
</dbReference>
<feature type="domain" description="Alpha/beta hydrolase fold-3" evidence="3">
    <location>
        <begin position="89"/>
        <end position="294"/>
    </location>
</feature>
<dbReference type="InterPro" id="IPR050466">
    <property type="entry name" value="Carboxylest/Gibb_receptor"/>
</dbReference>
<dbReference type="PANTHER" id="PTHR23024:SF621">
    <property type="entry name" value="CARBOXYLESTERASE 2-RELATED"/>
    <property type="match status" value="1"/>
</dbReference>
<evidence type="ECO:0000256" key="2">
    <source>
        <dbReference type="ARBA" id="ARBA00022801"/>
    </source>
</evidence>
<dbReference type="SUPFAM" id="SSF53474">
    <property type="entry name" value="alpha/beta-Hydrolases"/>
    <property type="match status" value="1"/>
</dbReference>
<accession>A0AAW2XKF6</accession>
<comment type="caution">
    <text evidence="4">The sequence shown here is derived from an EMBL/GenBank/DDBJ whole genome shotgun (WGS) entry which is preliminary data.</text>
</comment>
<dbReference type="EMBL" id="JACGWN010000003">
    <property type="protein sequence ID" value="KAL0454221.1"/>
    <property type="molecule type" value="Genomic_DNA"/>
</dbReference>
<organism evidence="4">
    <name type="scientific">Sesamum latifolium</name>
    <dbReference type="NCBI Taxonomy" id="2727402"/>
    <lineage>
        <taxon>Eukaryota</taxon>
        <taxon>Viridiplantae</taxon>
        <taxon>Streptophyta</taxon>
        <taxon>Embryophyta</taxon>
        <taxon>Tracheophyta</taxon>
        <taxon>Spermatophyta</taxon>
        <taxon>Magnoliopsida</taxon>
        <taxon>eudicotyledons</taxon>
        <taxon>Gunneridae</taxon>
        <taxon>Pentapetalae</taxon>
        <taxon>asterids</taxon>
        <taxon>lamiids</taxon>
        <taxon>Lamiales</taxon>
        <taxon>Pedaliaceae</taxon>
        <taxon>Sesamum</taxon>
    </lineage>
</organism>
<dbReference type="InterPro" id="IPR002168">
    <property type="entry name" value="Lipase_GDXG_HIS_AS"/>
</dbReference>
<reference evidence="4" key="2">
    <citation type="journal article" date="2024" name="Plant">
        <title>Genomic evolution and insights into agronomic trait innovations of Sesamum species.</title>
        <authorList>
            <person name="Miao H."/>
            <person name="Wang L."/>
            <person name="Qu L."/>
            <person name="Liu H."/>
            <person name="Sun Y."/>
            <person name="Le M."/>
            <person name="Wang Q."/>
            <person name="Wei S."/>
            <person name="Zheng Y."/>
            <person name="Lin W."/>
            <person name="Duan Y."/>
            <person name="Cao H."/>
            <person name="Xiong S."/>
            <person name="Wang X."/>
            <person name="Wei L."/>
            <person name="Li C."/>
            <person name="Ma Q."/>
            <person name="Ju M."/>
            <person name="Zhao R."/>
            <person name="Li G."/>
            <person name="Mu C."/>
            <person name="Tian Q."/>
            <person name="Mei H."/>
            <person name="Zhang T."/>
            <person name="Gao T."/>
            <person name="Zhang H."/>
        </authorList>
    </citation>
    <scope>NUCLEOTIDE SEQUENCE</scope>
    <source>
        <strain evidence="4">KEN1</strain>
    </source>
</reference>
<evidence type="ECO:0000313" key="4">
    <source>
        <dbReference type="EMBL" id="KAL0454221.1"/>
    </source>
</evidence>
<dbReference type="PROSITE" id="PS01173">
    <property type="entry name" value="LIPASE_GDXG_HIS"/>
    <property type="match status" value="1"/>
</dbReference>
<dbReference type="Gene3D" id="3.40.50.1820">
    <property type="entry name" value="alpha/beta hydrolase"/>
    <property type="match status" value="1"/>
</dbReference>
<dbReference type="AlphaFoldDB" id="A0AAW2XKF6"/>
<sequence>MYGGETGTIIPLHQKWPQIPRKSPPTCPFFRLYKDNTIDRFGQPQVVPPSDDPQAAVRSKDVVIDQNTGVSVRIFAPGRRDPSQKLPLVVYVHGGAYCVGSASYAVFHNFVSKLVEKSNAIAVSIDYRLAPESPLPIAYEDSWAAFQWIAVHANGKGPDPWLNEYADFRRVFLGGESAGANIANDVAIRAGTEQLLGAEIVGVFLVHPFFAGNEVAELYKVLCPTSSGRGDDPRLNPAVDPRIRNMAGRRVAFFVAEKDTLREGARGYYEGLKKSEWRGEVEIFETEGEGHCFHLFKTNSQKAEAVMVGLVGFLNRG</sequence>
<reference evidence="4" key="1">
    <citation type="submission" date="2020-06" db="EMBL/GenBank/DDBJ databases">
        <authorList>
            <person name="Li T."/>
            <person name="Hu X."/>
            <person name="Zhang T."/>
            <person name="Song X."/>
            <person name="Zhang H."/>
            <person name="Dai N."/>
            <person name="Sheng W."/>
            <person name="Hou X."/>
            <person name="Wei L."/>
        </authorList>
    </citation>
    <scope>NUCLEOTIDE SEQUENCE</scope>
    <source>
        <strain evidence="4">KEN1</strain>
        <tissue evidence="4">Leaf</tissue>
    </source>
</reference>
<evidence type="ECO:0000256" key="1">
    <source>
        <dbReference type="ARBA" id="ARBA00010515"/>
    </source>
</evidence>
<keyword evidence="2" id="KW-0378">Hydrolase</keyword>
<dbReference type="InterPro" id="IPR013094">
    <property type="entry name" value="AB_hydrolase_3"/>
</dbReference>
<protein>
    <submittedName>
        <fullName evidence="4">Carboxylesterase 2</fullName>
    </submittedName>
</protein>
<gene>
    <name evidence="4" type="ORF">Slati_0761300</name>
</gene>
<name>A0AAW2XKF6_9LAMI</name>
<evidence type="ECO:0000259" key="3">
    <source>
        <dbReference type="Pfam" id="PF07859"/>
    </source>
</evidence>
<proteinExistence type="inferred from homology"/>